<reference evidence="5" key="2">
    <citation type="submission" date="2020-09" db="EMBL/GenBank/DDBJ databases">
        <authorList>
            <person name="Sun Q."/>
            <person name="Kim S."/>
        </authorList>
    </citation>
    <scope>NUCLEOTIDE SEQUENCE</scope>
    <source>
        <strain evidence="5">KCTC 23430</strain>
    </source>
</reference>
<dbReference type="AlphaFoldDB" id="A0A919CLJ1"/>
<comment type="caution">
    <text evidence="5">The sequence shown here is derived from an EMBL/GenBank/DDBJ whole genome shotgun (WGS) entry which is preliminary data.</text>
</comment>
<dbReference type="GO" id="GO:0008770">
    <property type="term" value="F:[acyl-carrier-protein] phosphodiesterase activity"/>
    <property type="evidence" value="ECO:0007669"/>
    <property type="project" value="InterPro"/>
</dbReference>
<keyword evidence="4" id="KW-0276">Fatty acid metabolism</keyword>
<reference evidence="5" key="1">
    <citation type="journal article" date="2014" name="Int. J. Syst. Evol. Microbiol.">
        <title>Complete genome sequence of Corynebacterium casei LMG S-19264T (=DSM 44701T), isolated from a smear-ripened cheese.</title>
        <authorList>
            <consortium name="US DOE Joint Genome Institute (JGI-PGF)"/>
            <person name="Walter F."/>
            <person name="Albersmeier A."/>
            <person name="Kalinowski J."/>
            <person name="Ruckert C."/>
        </authorList>
    </citation>
    <scope>NUCLEOTIDE SEQUENCE</scope>
    <source>
        <strain evidence="5">KCTC 23430</strain>
    </source>
</reference>
<protein>
    <submittedName>
        <fullName evidence="5">ACP phosphodiesterase</fullName>
    </submittedName>
</protein>
<dbReference type="EMBL" id="BMYM01000002">
    <property type="protein sequence ID" value="GHD36563.1"/>
    <property type="molecule type" value="Genomic_DNA"/>
</dbReference>
<evidence type="ECO:0000313" key="5">
    <source>
        <dbReference type="EMBL" id="GHD36563.1"/>
    </source>
</evidence>
<organism evidence="5 6">
    <name type="scientific">Parahalioglobus pacificus</name>
    <dbReference type="NCBI Taxonomy" id="930806"/>
    <lineage>
        <taxon>Bacteria</taxon>
        <taxon>Pseudomonadati</taxon>
        <taxon>Pseudomonadota</taxon>
        <taxon>Gammaproteobacteria</taxon>
        <taxon>Cellvibrionales</taxon>
        <taxon>Halieaceae</taxon>
        <taxon>Parahalioglobus</taxon>
    </lineage>
</organism>
<name>A0A919CLJ1_9GAMM</name>
<evidence type="ECO:0000313" key="6">
    <source>
        <dbReference type="Proteomes" id="UP000644693"/>
    </source>
</evidence>
<evidence type="ECO:0000256" key="2">
    <source>
        <dbReference type="ARBA" id="ARBA00022801"/>
    </source>
</evidence>
<dbReference type="PANTHER" id="PTHR38764:SF1">
    <property type="entry name" value="ACYL CARRIER PROTEIN PHOSPHODIESTERASE"/>
    <property type="match status" value="1"/>
</dbReference>
<dbReference type="Proteomes" id="UP000644693">
    <property type="component" value="Unassembled WGS sequence"/>
</dbReference>
<evidence type="ECO:0000256" key="3">
    <source>
        <dbReference type="ARBA" id="ARBA00023098"/>
    </source>
</evidence>
<dbReference type="PANTHER" id="PTHR38764">
    <property type="entry name" value="ACYL CARRIER PROTEIN PHOSPHODIESTERASE"/>
    <property type="match status" value="1"/>
</dbReference>
<dbReference type="Pfam" id="PF04336">
    <property type="entry name" value="ACP_PD"/>
    <property type="match status" value="1"/>
</dbReference>
<gene>
    <name evidence="5" type="ORF">GCM10007053_25120</name>
</gene>
<dbReference type="InterPro" id="IPR007431">
    <property type="entry name" value="ACP_PD"/>
</dbReference>
<sequence length="201" mass="22869">MNHLAHLHLAWPDPGLLCGAIEGDYRKGPVSQSLPKPLALGVRLHRRIDAFTDSDEALGGLRNRFPPSLRRYAGILLDLAFDHFLALHWTQFHADMLEDFAEQSLDILERESHQLDARSQRTIRGFREHGVLLRYREWDMIAGSASRVGERLKRGNALRDTDASLRALRPDMEAAFLAFYPRLMGEVRRWRALAAPEPAAV</sequence>
<keyword evidence="6" id="KW-1185">Reference proteome</keyword>
<accession>A0A919CLJ1</accession>
<dbReference type="RefSeq" id="WP_189478126.1">
    <property type="nucleotide sequence ID" value="NZ_BMYM01000002.1"/>
</dbReference>
<proteinExistence type="predicted"/>
<dbReference type="GO" id="GO:0006633">
    <property type="term" value="P:fatty acid biosynthetic process"/>
    <property type="evidence" value="ECO:0007669"/>
    <property type="project" value="UniProtKB-KW"/>
</dbReference>
<evidence type="ECO:0000256" key="4">
    <source>
        <dbReference type="ARBA" id="ARBA00023160"/>
    </source>
</evidence>
<keyword evidence="3" id="KW-0443">Lipid metabolism</keyword>
<keyword evidence="2" id="KW-0378">Hydrolase</keyword>
<keyword evidence="1" id="KW-0444">Lipid biosynthesis</keyword>
<evidence type="ECO:0000256" key="1">
    <source>
        <dbReference type="ARBA" id="ARBA00022516"/>
    </source>
</evidence>
<keyword evidence="4" id="KW-0275">Fatty acid biosynthesis</keyword>